<keyword evidence="4" id="KW-1185">Reference proteome</keyword>
<evidence type="ECO:0000313" key="3">
    <source>
        <dbReference type="EMBL" id="MFC4769092.1"/>
    </source>
</evidence>
<keyword evidence="1" id="KW-0808">Transferase</keyword>
<sequence>GSISLTWWLSFINLAALPRRNIHQSVCTCNNEFDISNYLTALSNSVKDELEEFGIDHKSKVLFIGSGAFPISALTIAKEKRVEVMCLDIDVEAVHLAKKVAKVSGLESIVEFSSKSLKELAFIKEATHIIIASLVKNKLEVLDDLKETINSNAKIMLRYGNGLKSIFNYPLEKDLSAEWVQTKITQRKTIYDTIILEKSKALV</sequence>
<dbReference type="PANTHER" id="PTHR32266:SF12">
    <property type="entry name" value="NICOTIANAMINE SYNTHASE 3"/>
    <property type="match status" value="1"/>
</dbReference>
<comment type="caution">
    <text evidence="3">The sequence shown here is derived from an EMBL/GenBank/DDBJ whole genome shotgun (WGS) entry which is preliminary data.</text>
</comment>
<dbReference type="RefSeq" id="WP_380027222.1">
    <property type="nucleotide sequence ID" value="NZ_JBHSHC010000118.1"/>
</dbReference>
<organism evidence="3 4">
    <name type="scientific">Effusibacillus consociatus</name>
    <dbReference type="NCBI Taxonomy" id="1117041"/>
    <lineage>
        <taxon>Bacteria</taxon>
        <taxon>Bacillati</taxon>
        <taxon>Bacillota</taxon>
        <taxon>Bacilli</taxon>
        <taxon>Bacillales</taxon>
        <taxon>Alicyclobacillaceae</taxon>
        <taxon>Effusibacillus</taxon>
    </lineage>
</organism>
<dbReference type="Pfam" id="PF03059">
    <property type="entry name" value="NAS"/>
    <property type="match status" value="1"/>
</dbReference>
<proteinExistence type="predicted"/>
<dbReference type="InterPro" id="IPR004298">
    <property type="entry name" value="Nicotian_synth"/>
</dbReference>
<reference evidence="4" key="1">
    <citation type="journal article" date="2019" name="Int. J. Syst. Evol. Microbiol.">
        <title>The Global Catalogue of Microorganisms (GCM) 10K type strain sequencing project: providing services to taxonomists for standard genome sequencing and annotation.</title>
        <authorList>
            <consortium name="The Broad Institute Genomics Platform"/>
            <consortium name="The Broad Institute Genome Sequencing Center for Infectious Disease"/>
            <person name="Wu L."/>
            <person name="Ma J."/>
        </authorList>
    </citation>
    <scope>NUCLEOTIDE SEQUENCE [LARGE SCALE GENOMIC DNA]</scope>
    <source>
        <strain evidence="4">WYCCWR 12678</strain>
    </source>
</reference>
<dbReference type="SUPFAM" id="SSF53335">
    <property type="entry name" value="S-adenosyl-L-methionine-dependent methyltransferases"/>
    <property type="match status" value="1"/>
</dbReference>
<evidence type="ECO:0000313" key="4">
    <source>
        <dbReference type="Proteomes" id="UP001596002"/>
    </source>
</evidence>
<protein>
    <submittedName>
        <fullName evidence="3">Nicotianamine synthase family protein</fullName>
    </submittedName>
</protein>
<evidence type="ECO:0000256" key="2">
    <source>
        <dbReference type="ARBA" id="ARBA00022691"/>
    </source>
</evidence>
<keyword evidence="2" id="KW-0949">S-adenosyl-L-methionine</keyword>
<dbReference type="InterPro" id="IPR029063">
    <property type="entry name" value="SAM-dependent_MTases_sf"/>
</dbReference>
<dbReference type="EMBL" id="JBHSHC010000118">
    <property type="protein sequence ID" value="MFC4769092.1"/>
    <property type="molecule type" value="Genomic_DNA"/>
</dbReference>
<gene>
    <name evidence="3" type="ORF">ACFO8Q_17310</name>
</gene>
<accession>A0ABV9Q902</accession>
<evidence type="ECO:0000256" key="1">
    <source>
        <dbReference type="ARBA" id="ARBA00022679"/>
    </source>
</evidence>
<name>A0ABV9Q902_9BACL</name>
<dbReference type="Gene3D" id="3.40.50.150">
    <property type="entry name" value="Vaccinia Virus protein VP39"/>
    <property type="match status" value="1"/>
</dbReference>
<dbReference type="Proteomes" id="UP001596002">
    <property type="component" value="Unassembled WGS sequence"/>
</dbReference>
<dbReference type="PANTHER" id="PTHR32266">
    <property type="entry name" value="NICOTIANAMINE SYNTHASE 3"/>
    <property type="match status" value="1"/>
</dbReference>
<feature type="non-terminal residue" evidence="3">
    <location>
        <position position="1"/>
    </location>
</feature>